<reference evidence="2 3" key="1">
    <citation type="journal article" date="2020" name="Microbiol. Resour. Announc.">
        <title>Draft Genome Sequence of a Cladosporium Species Isolated from the Mesophotic Ascidian Didemnum maculosum.</title>
        <authorList>
            <person name="Gioti A."/>
            <person name="Siaperas R."/>
            <person name="Nikolaivits E."/>
            <person name="Le Goff G."/>
            <person name="Ouazzani J."/>
            <person name="Kotoulas G."/>
            <person name="Topakas E."/>
        </authorList>
    </citation>
    <scope>NUCLEOTIDE SEQUENCE [LARGE SCALE GENOMIC DNA]</scope>
    <source>
        <strain evidence="2 3">TM138-S3</strain>
    </source>
</reference>
<dbReference type="AlphaFoldDB" id="A0AB34KM12"/>
<sequence>MPFSSETTALGKLYTTFRPPPIVKLLLIFLSTTLRIVSLRSLTYLLLLNSIACVVFETPLSDILKGTALTYLLRSLFELFSAGVAFLVLHPGSLPANLKGFLQMVWIAQFHSSRQETGYLGPGVLTPRPGQTPYATTDLYQNQLTQSSPPDVAVYLSERLALFASTSSPVSLRTETVYIQPQPSGNLHVILHPADFDRVIASGWGEAHSRAGKNVCVPRTMALVYAPREYGEVCGVMRVVEAGARFLGEVEGGGGGEVR</sequence>
<dbReference type="PANTHER" id="PTHR38695:SF1">
    <property type="entry name" value="AMINO ACID PERMEASE_ SLC12A DOMAIN-CONTAINING PROTEIN"/>
    <property type="match status" value="1"/>
</dbReference>
<dbReference type="EMBL" id="JAAQHG020000025">
    <property type="protein sequence ID" value="KAL1584630.1"/>
    <property type="molecule type" value="Genomic_DNA"/>
</dbReference>
<evidence type="ECO:0000313" key="2">
    <source>
        <dbReference type="EMBL" id="KAL1584630.1"/>
    </source>
</evidence>
<dbReference type="PANTHER" id="PTHR38695">
    <property type="entry name" value="AMINO ACID PERMEASE_ SLC12A DOMAIN-CONTAINING PROTEIN"/>
    <property type="match status" value="1"/>
</dbReference>
<accession>A0AB34KM12</accession>
<name>A0AB34KM12_9PEZI</name>
<comment type="caution">
    <text evidence="2">The sequence shown here is derived from an EMBL/GenBank/DDBJ whole genome shotgun (WGS) entry which is preliminary data.</text>
</comment>
<evidence type="ECO:0000259" key="1">
    <source>
        <dbReference type="Pfam" id="PF17648"/>
    </source>
</evidence>
<gene>
    <name evidence="2" type="ORF">WHR41_07006</name>
</gene>
<feature type="domain" description="Luciferase" evidence="1">
    <location>
        <begin position="181"/>
        <end position="242"/>
    </location>
</feature>
<dbReference type="Proteomes" id="UP000803884">
    <property type="component" value="Unassembled WGS sequence"/>
</dbReference>
<dbReference type="InterPro" id="IPR040841">
    <property type="entry name" value="Luciferase_dom"/>
</dbReference>
<dbReference type="RefSeq" id="XP_069227736.1">
    <property type="nucleotide sequence ID" value="XM_069375611.1"/>
</dbReference>
<keyword evidence="3" id="KW-1185">Reference proteome</keyword>
<dbReference type="InterPro" id="IPR048273">
    <property type="entry name" value="Luciferase"/>
</dbReference>
<organism evidence="2 3">
    <name type="scientific">Cladosporium halotolerans</name>
    <dbReference type="NCBI Taxonomy" id="1052096"/>
    <lineage>
        <taxon>Eukaryota</taxon>
        <taxon>Fungi</taxon>
        <taxon>Dikarya</taxon>
        <taxon>Ascomycota</taxon>
        <taxon>Pezizomycotina</taxon>
        <taxon>Dothideomycetes</taxon>
        <taxon>Dothideomycetidae</taxon>
        <taxon>Cladosporiales</taxon>
        <taxon>Cladosporiaceae</taxon>
        <taxon>Cladosporium</taxon>
    </lineage>
</organism>
<dbReference type="GeneID" id="96008449"/>
<evidence type="ECO:0000313" key="3">
    <source>
        <dbReference type="Proteomes" id="UP000803884"/>
    </source>
</evidence>
<proteinExistence type="predicted"/>
<protein>
    <recommendedName>
        <fullName evidence="1">Luciferase domain-containing protein</fullName>
    </recommendedName>
</protein>
<dbReference type="Pfam" id="PF17648">
    <property type="entry name" value="Luciferase"/>
    <property type="match status" value="1"/>
</dbReference>